<proteinExistence type="predicted"/>
<dbReference type="Proteomes" id="UP001498771">
    <property type="component" value="Unassembled WGS sequence"/>
</dbReference>
<evidence type="ECO:0000313" key="3">
    <source>
        <dbReference type="Proteomes" id="UP001498771"/>
    </source>
</evidence>
<dbReference type="InterPro" id="IPR032675">
    <property type="entry name" value="LRR_dom_sf"/>
</dbReference>
<dbReference type="GeneID" id="90039502"/>
<protein>
    <recommendedName>
        <fullName evidence="4">F-box domain-containing protein</fullName>
    </recommendedName>
</protein>
<gene>
    <name evidence="2" type="ORF">BZA70DRAFT_287864</name>
</gene>
<evidence type="ECO:0000256" key="1">
    <source>
        <dbReference type="SAM" id="MobiDB-lite"/>
    </source>
</evidence>
<organism evidence="2 3">
    <name type="scientific">Myxozyma melibiosi</name>
    <dbReference type="NCBI Taxonomy" id="54550"/>
    <lineage>
        <taxon>Eukaryota</taxon>
        <taxon>Fungi</taxon>
        <taxon>Dikarya</taxon>
        <taxon>Ascomycota</taxon>
        <taxon>Saccharomycotina</taxon>
        <taxon>Lipomycetes</taxon>
        <taxon>Lipomycetales</taxon>
        <taxon>Lipomycetaceae</taxon>
        <taxon>Myxozyma</taxon>
    </lineage>
</organism>
<dbReference type="SUPFAM" id="SSF52047">
    <property type="entry name" value="RNI-like"/>
    <property type="match status" value="1"/>
</dbReference>
<evidence type="ECO:0000313" key="2">
    <source>
        <dbReference type="EMBL" id="KAK7208562.1"/>
    </source>
</evidence>
<keyword evidence="3" id="KW-1185">Reference proteome</keyword>
<dbReference type="Gene3D" id="3.80.10.10">
    <property type="entry name" value="Ribonuclease Inhibitor"/>
    <property type="match status" value="1"/>
</dbReference>
<dbReference type="EMBL" id="JBBJBU010000001">
    <property type="protein sequence ID" value="KAK7208562.1"/>
    <property type="molecule type" value="Genomic_DNA"/>
</dbReference>
<feature type="region of interest" description="Disordered" evidence="1">
    <location>
        <begin position="456"/>
        <end position="487"/>
    </location>
</feature>
<sequence length="516" mass="57918">MLCSERHVSTTRIEAVHAARQQQLALYPPSPPASVANSFDSSMDDITHARSSTRRPPVRPALEHLPPEVLDIIFSHLSTDPHGGRWSQVLALGRTCSKLCDEVNRYLYSNIRLESPRAFDKLVSTLLTCAGTIAPLVQSFTYVAPGEFTPRAPSGYLPSDLTPVLTHLPTILHLCPNIETLVLENINDITLKDWQHLFPASAVALKRIRFFKWSYYSGWRRGRNFSRAWFPVLASFKALHELSLANCVIDSEATSGVSVAAFLGVQKLELENICWSMSDMQSFAPLLPNVECLDMKTIKVFPYPTTAYHPLPPMFTKLRALSVDCASRILSPKHHICNFLAPSLRTSLEYLSLSGGCSLCPAFFKNLSIPTLYIHLSQLRVCGGFESTRDLNDVIVSYVDNCPNIERVDIEAPSMAIVDKDGHNLGGETDIGRRGSWVFVDIDFRLTEKEKILKAAREGEHSERSGLHSEEDEINRPMARTGSMRKHIIGIPEARLRELEHVYDDHRRREEESEAS</sequence>
<reference evidence="2 3" key="1">
    <citation type="submission" date="2024-03" db="EMBL/GenBank/DDBJ databases">
        <title>Genome-scale model development and genomic sequencing of the oleaginous clade Lipomyces.</title>
        <authorList>
            <consortium name="Lawrence Berkeley National Laboratory"/>
            <person name="Czajka J.J."/>
            <person name="Han Y."/>
            <person name="Kim J."/>
            <person name="Mondo S.J."/>
            <person name="Hofstad B.A."/>
            <person name="Robles A."/>
            <person name="Haridas S."/>
            <person name="Riley R."/>
            <person name="LaButti K."/>
            <person name="Pangilinan J."/>
            <person name="Andreopoulos W."/>
            <person name="Lipzen A."/>
            <person name="Yan J."/>
            <person name="Wang M."/>
            <person name="Ng V."/>
            <person name="Grigoriev I.V."/>
            <person name="Spatafora J.W."/>
            <person name="Magnuson J.K."/>
            <person name="Baker S.E."/>
            <person name="Pomraning K.R."/>
        </authorList>
    </citation>
    <scope>NUCLEOTIDE SEQUENCE [LARGE SCALE GENOMIC DNA]</scope>
    <source>
        <strain evidence="2 3">Phaff 52-87</strain>
    </source>
</reference>
<accession>A0ABR1FFN2</accession>
<feature type="compositionally biased region" description="Basic and acidic residues" evidence="1">
    <location>
        <begin position="456"/>
        <end position="469"/>
    </location>
</feature>
<name>A0ABR1FFN2_9ASCO</name>
<evidence type="ECO:0008006" key="4">
    <source>
        <dbReference type="Google" id="ProtNLM"/>
    </source>
</evidence>
<comment type="caution">
    <text evidence="2">The sequence shown here is derived from an EMBL/GenBank/DDBJ whole genome shotgun (WGS) entry which is preliminary data.</text>
</comment>
<dbReference type="RefSeq" id="XP_064771595.1">
    <property type="nucleotide sequence ID" value="XM_064913990.1"/>
</dbReference>